<dbReference type="PANTHER" id="PTHR13743">
    <property type="entry name" value="BEIGE/BEACH-RELATED"/>
    <property type="match status" value="1"/>
</dbReference>
<organism evidence="4">
    <name type="scientific">Echinostoma caproni</name>
    <dbReference type="NCBI Taxonomy" id="27848"/>
    <lineage>
        <taxon>Eukaryota</taxon>
        <taxon>Metazoa</taxon>
        <taxon>Spiralia</taxon>
        <taxon>Lophotrochozoa</taxon>
        <taxon>Platyhelminthes</taxon>
        <taxon>Trematoda</taxon>
        <taxon>Digenea</taxon>
        <taxon>Plagiorchiida</taxon>
        <taxon>Echinostomata</taxon>
        <taxon>Echinostomatoidea</taxon>
        <taxon>Echinostomatidae</taxon>
        <taxon>Echinostoma</taxon>
    </lineage>
</organism>
<evidence type="ECO:0000313" key="3">
    <source>
        <dbReference type="Proteomes" id="UP000272942"/>
    </source>
</evidence>
<proteinExistence type="predicted"/>
<accession>A0A183AQX3</accession>
<dbReference type="WBParaSite" id="ECPE_0000938701-mRNA-1">
    <property type="protein sequence ID" value="ECPE_0000938701-mRNA-1"/>
    <property type="gene ID" value="ECPE_0000938701"/>
</dbReference>
<dbReference type="InterPro" id="IPR050865">
    <property type="entry name" value="BEACH_Domain"/>
</dbReference>
<evidence type="ECO:0000313" key="2">
    <source>
        <dbReference type="EMBL" id="VDP85223.1"/>
    </source>
</evidence>
<dbReference type="PANTHER" id="PTHR13743:SF123">
    <property type="entry name" value="PROTEIN FAN"/>
    <property type="match status" value="1"/>
</dbReference>
<sequence length="669" mass="75362">MKLLHFRLFNQQVFGRSPSSPASKEIILHRFGHVTNSTKRINQSLIVTEAKAFALFLRWTAELVIYAKPNPGQFYSTSVSALIDKLFKVLLESLGADGSVGRLSRAYCSEINVIKTGLVPSIVRLCAWLSHIYTQNDTLETPFDIPTTHQFHLPPTEDEHANAQPYYDLELAGQGLLEYFTLILETLGLHSMQASDLNALLSLFRYEPVRHQSSNILKTCGPEQLTPGQWHALAISFSTSRRLIVTRPRLTVYVDALKVQSCELRLPQVDGDAYIMHIGGCPTWVEQICYMKLLMSLQPKTQKKYTPVVAPWSLSQKIGQKPSYSDMNGSNVGNVAPVTSRDIGVVRKCQLGEEKYNWGTLASFRGPCDLTYMLDNESYCSTGKLAFYYHAKAFNPIHSVCSDLMAETIGAPILLATLKRSCEAVAYSGENKLCHEREIQSDEWVKHYAQKVEFYSGLPASVTGARCFRTVKFIDSINQIGGLAALFPILRLIQEFPRGTSRLDDIESSNETNADSGMTDVGKPEESQDLYRPTLGRSELLQQEVAGRKLQKLIHLVHPLRLDAAVVAACQELVELTSQHRQRSPSTMESTFEMLMGSGPDTPVETMVTYRTFFLKHIFLNWDLWSRANAIAQLEHVQRVICLAQYKPRTFRIVMNIRTLLEVLETYYG</sequence>
<dbReference type="EMBL" id="UZAN01047294">
    <property type="protein sequence ID" value="VDP85223.1"/>
    <property type="molecule type" value="Genomic_DNA"/>
</dbReference>
<feature type="region of interest" description="Disordered" evidence="1">
    <location>
        <begin position="502"/>
        <end position="529"/>
    </location>
</feature>
<dbReference type="Proteomes" id="UP000272942">
    <property type="component" value="Unassembled WGS sequence"/>
</dbReference>
<dbReference type="AlphaFoldDB" id="A0A183AQX3"/>
<name>A0A183AQX3_9TREM</name>
<dbReference type="OrthoDB" id="6281623at2759"/>
<evidence type="ECO:0000313" key="4">
    <source>
        <dbReference type="WBParaSite" id="ECPE_0000938701-mRNA-1"/>
    </source>
</evidence>
<keyword evidence="3" id="KW-1185">Reference proteome</keyword>
<gene>
    <name evidence="2" type="ORF">ECPE_LOCUS9358</name>
</gene>
<evidence type="ECO:0000256" key="1">
    <source>
        <dbReference type="SAM" id="MobiDB-lite"/>
    </source>
</evidence>
<protein>
    <submittedName>
        <fullName evidence="4">TLDc domain-containing protein</fullName>
    </submittedName>
</protein>
<reference evidence="2 3" key="2">
    <citation type="submission" date="2018-11" db="EMBL/GenBank/DDBJ databases">
        <authorList>
            <consortium name="Pathogen Informatics"/>
        </authorList>
    </citation>
    <scope>NUCLEOTIDE SEQUENCE [LARGE SCALE GENOMIC DNA]</scope>
    <source>
        <strain evidence="2 3">Egypt</strain>
    </source>
</reference>
<reference evidence="4" key="1">
    <citation type="submission" date="2016-06" db="UniProtKB">
        <authorList>
            <consortium name="WormBaseParasite"/>
        </authorList>
    </citation>
    <scope>IDENTIFICATION</scope>
</reference>